<name>K1Q5D7_MAGGI</name>
<accession>K1Q5D7</accession>
<sequence length="49" mass="5516">MKSGLVSVADDNIHRPLFARTFYMNALSNLNGILSSLYSPMERKRIACN</sequence>
<organism evidence="1">
    <name type="scientific">Magallana gigas</name>
    <name type="common">Pacific oyster</name>
    <name type="synonym">Crassostrea gigas</name>
    <dbReference type="NCBI Taxonomy" id="29159"/>
    <lineage>
        <taxon>Eukaryota</taxon>
        <taxon>Metazoa</taxon>
        <taxon>Spiralia</taxon>
        <taxon>Lophotrochozoa</taxon>
        <taxon>Mollusca</taxon>
        <taxon>Bivalvia</taxon>
        <taxon>Autobranchia</taxon>
        <taxon>Pteriomorphia</taxon>
        <taxon>Ostreida</taxon>
        <taxon>Ostreoidea</taxon>
        <taxon>Ostreidae</taxon>
        <taxon>Magallana</taxon>
    </lineage>
</organism>
<dbReference type="InParanoid" id="K1Q5D7"/>
<protein>
    <submittedName>
        <fullName evidence="1">Uncharacterized protein</fullName>
    </submittedName>
</protein>
<dbReference type="AlphaFoldDB" id="K1Q5D7"/>
<proteinExistence type="predicted"/>
<evidence type="ECO:0000313" key="1">
    <source>
        <dbReference type="EMBL" id="EKC24110.1"/>
    </source>
</evidence>
<dbReference type="EMBL" id="JH817334">
    <property type="protein sequence ID" value="EKC24110.1"/>
    <property type="molecule type" value="Genomic_DNA"/>
</dbReference>
<reference evidence="1" key="1">
    <citation type="journal article" date="2012" name="Nature">
        <title>The oyster genome reveals stress adaptation and complexity of shell formation.</title>
        <authorList>
            <person name="Zhang G."/>
            <person name="Fang X."/>
            <person name="Guo X."/>
            <person name="Li L."/>
            <person name="Luo R."/>
            <person name="Xu F."/>
            <person name="Yang P."/>
            <person name="Zhang L."/>
            <person name="Wang X."/>
            <person name="Qi H."/>
            <person name="Xiong Z."/>
            <person name="Que H."/>
            <person name="Xie Y."/>
            <person name="Holland P.W."/>
            <person name="Paps J."/>
            <person name="Zhu Y."/>
            <person name="Wu F."/>
            <person name="Chen Y."/>
            <person name="Wang J."/>
            <person name="Peng C."/>
            <person name="Meng J."/>
            <person name="Yang L."/>
            <person name="Liu J."/>
            <person name="Wen B."/>
            <person name="Zhang N."/>
            <person name="Huang Z."/>
            <person name="Zhu Q."/>
            <person name="Feng Y."/>
            <person name="Mount A."/>
            <person name="Hedgecock D."/>
            <person name="Xu Z."/>
            <person name="Liu Y."/>
            <person name="Domazet-Loso T."/>
            <person name="Du Y."/>
            <person name="Sun X."/>
            <person name="Zhang S."/>
            <person name="Liu B."/>
            <person name="Cheng P."/>
            <person name="Jiang X."/>
            <person name="Li J."/>
            <person name="Fan D."/>
            <person name="Wang W."/>
            <person name="Fu W."/>
            <person name="Wang T."/>
            <person name="Wang B."/>
            <person name="Zhang J."/>
            <person name="Peng Z."/>
            <person name="Li Y."/>
            <person name="Li N."/>
            <person name="Wang J."/>
            <person name="Chen M."/>
            <person name="He Y."/>
            <person name="Tan F."/>
            <person name="Song X."/>
            <person name="Zheng Q."/>
            <person name="Huang R."/>
            <person name="Yang H."/>
            <person name="Du X."/>
            <person name="Chen L."/>
            <person name="Yang M."/>
            <person name="Gaffney P.M."/>
            <person name="Wang S."/>
            <person name="Luo L."/>
            <person name="She Z."/>
            <person name="Ming Y."/>
            <person name="Huang W."/>
            <person name="Zhang S."/>
            <person name="Huang B."/>
            <person name="Zhang Y."/>
            <person name="Qu T."/>
            <person name="Ni P."/>
            <person name="Miao G."/>
            <person name="Wang J."/>
            <person name="Wang Q."/>
            <person name="Steinberg C.E."/>
            <person name="Wang H."/>
            <person name="Li N."/>
            <person name="Qian L."/>
            <person name="Zhang G."/>
            <person name="Li Y."/>
            <person name="Yang H."/>
            <person name="Liu X."/>
            <person name="Wang J."/>
            <person name="Yin Y."/>
            <person name="Wang J."/>
        </authorList>
    </citation>
    <scope>NUCLEOTIDE SEQUENCE [LARGE SCALE GENOMIC DNA]</scope>
    <source>
        <strain evidence="1">05x7-T-G4-1.051#20</strain>
    </source>
</reference>
<dbReference type="HOGENOM" id="CLU_3144279_0_0_1"/>
<gene>
    <name evidence="1" type="ORF">CGI_10016656</name>
</gene>